<dbReference type="AlphaFoldDB" id="A0A1S3J526"/>
<evidence type="ECO:0000256" key="1">
    <source>
        <dbReference type="ARBA" id="ARBA00009688"/>
    </source>
</evidence>
<name>A0A1S3J526_LINAN</name>
<feature type="compositionally biased region" description="Basic and acidic residues" evidence="4">
    <location>
        <begin position="467"/>
        <end position="476"/>
    </location>
</feature>
<feature type="region of interest" description="Disordered" evidence="4">
    <location>
        <begin position="583"/>
        <end position="622"/>
    </location>
</feature>
<comment type="similarity">
    <text evidence="1">Belongs to the DRC1 family.</text>
</comment>
<reference evidence="8" key="1">
    <citation type="submission" date="2025-08" db="UniProtKB">
        <authorList>
            <consortium name="RefSeq"/>
        </authorList>
    </citation>
    <scope>IDENTIFICATION</scope>
    <source>
        <tissue evidence="8">Gonads</tissue>
    </source>
</reference>
<feature type="region of interest" description="Disordered" evidence="4">
    <location>
        <begin position="454"/>
        <end position="504"/>
    </location>
</feature>
<organism evidence="7 8">
    <name type="scientific">Lingula anatina</name>
    <name type="common">Brachiopod</name>
    <name type="synonym">Lingula unguis</name>
    <dbReference type="NCBI Taxonomy" id="7574"/>
    <lineage>
        <taxon>Eukaryota</taxon>
        <taxon>Metazoa</taxon>
        <taxon>Spiralia</taxon>
        <taxon>Lophotrochozoa</taxon>
        <taxon>Brachiopoda</taxon>
        <taxon>Linguliformea</taxon>
        <taxon>Lingulata</taxon>
        <taxon>Lingulida</taxon>
        <taxon>Linguloidea</taxon>
        <taxon>Lingulidae</taxon>
        <taxon>Lingula</taxon>
    </lineage>
</organism>
<evidence type="ECO:0000259" key="5">
    <source>
        <dbReference type="Pfam" id="PF14772"/>
    </source>
</evidence>
<dbReference type="GO" id="GO:0060285">
    <property type="term" value="P:cilium-dependent cell motility"/>
    <property type="evidence" value="ECO:0007669"/>
    <property type="project" value="TreeGrafter"/>
</dbReference>
<dbReference type="PANTHER" id="PTHR21625:SF1">
    <property type="entry name" value="DYNEIN REGULATORY COMPLEX PROTEIN 1"/>
    <property type="match status" value="1"/>
</dbReference>
<feature type="domain" description="Dynein regulatory complex protein 1/2 N-terminal" evidence="5">
    <location>
        <begin position="86"/>
        <end position="187"/>
    </location>
</feature>
<accession>A0A1S3J526</accession>
<feature type="coiled-coil region" evidence="3">
    <location>
        <begin position="328"/>
        <end position="373"/>
    </location>
</feature>
<feature type="compositionally biased region" description="Acidic residues" evidence="4">
    <location>
        <begin position="1"/>
        <end position="10"/>
    </location>
</feature>
<feature type="region of interest" description="Disordered" evidence="4">
    <location>
        <begin position="96"/>
        <end position="119"/>
    </location>
</feature>
<dbReference type="InParanoid" id="A0A1S3J526"/>
<protein>
    <submittedName>
        <fullName evidence="8">Dynein regulatory complex protein 1</fullName>
    </submittedName>
</protein>
<dbReference type="InterPro" id="IPR029440">
    <property type="entry name" value="DRC1_C"/>
</dbReference>
<dbReference type="Proteomes" id="UP000085678">
    <property type="component" value="Unplaced"/>
</dbReference>
<dbReference type="InterPro" id="IPR039505">
    <property type="entry name" value="DRC1/2_N"/>
</dbReference>
<dbReference type="PANTHER" id="PTHR21625">
    <property type="entry name" value="NYD-SP28 PROTEIN"/>
    <property type="match status" value="1"/>
</dbReference>
<dbReference type="GO" id="GO:0003352">
    <property type="term" value="P:regulation of cilium movement"/>
    <property type="evidence" value="ECO:0007669"/>
    <property type="project" value="TreeGrafter"/>
</dbReference>
<dbReference type="STRING" id="7574.A0A1S3J526"/>
<feature type="compositionally biased region" description="Basic and acidic residues" evidence="4">
    <location>
        <begin position="594"/>
        <end position="607"/>
    </location>
</feature>
<dbReference type="RefSeq" id="XP_013404944.1">
    <property type="nucleotide sequence ID" value="XM_013549490.1"/>
</dbReference>
<evidence type="ECO:0000256" key="3">
    <source>
        <dbReference type="SAM" id="Coils"/>
    </source>
</evidence>
<evidence type="ECO:0000256" key="2">
    <source>
        <dbReference type="ARBA" id="ARBA00023054"/>
    </source>
</evidence>
<evidence type="ECO:0000313" key="8">
    <source>
        <dbReference type="RefSeq" id="XP_013404944.1"/>
    </source>
</evidence>
<dbReference type="KEGG" id="lak:106169860"/>
<dbReference type="GO" id="GO:0070286">
    <property type="term" value="P:axonemal dynein complex assembly"/>
    <property type="evidence" value="ECO:0007669"/>
    <property type="project" value="InterPro"/>
</dbReference>
<dbReference type="InterPro" id="IPR039750">
    <property type="entry name" value="DRC1/DRC2"/>
</dbReference>
<dbReference type="GeneID" id="106169860"/>
<keyword evidence="7" id="KW-1185">Reference proteome</keyword>
<proteinExistence type="inferred from homology"/>
<feature type="compositionally biased region" description="Polar residues" evidence="4">
    <location>
        <begin position="583"/>
        <end position="593"/>
    </location>
</feature>
<dbReference type="Pfam" id="PF14775">
    <property type="entry name" value="NYD-SP28_assoc"/>
    <property type="match status" value="1"/>
</dbReference>
<gene>
    <name evidence="8" type="primary">LOC106169860</name>
</gene>
<evidence type="ECO:0000256" key="4">
    <source>
        <dbReference type="SAM" id="MobiDB-lite"/>
    </source>
</evidence>
<evidence type="ECO:0000259" key="6">
    <source>
        <dbReference type="Pfam" id="PF14775"/>
    </source>
</evidence>
<dbReference type="OrthoDB" id="10260459at2759"/>
<feature type="region of interest" description="Disordered" evidence="4">
    <location>
        <begin position="1"/>
        <end position="22"/>
    </location>
</feature>
<feature type="domain" description="Dynein regulatory complex protein 1 C-terminal" evidence="6">
    <location>
        <begin position="697"/>
        <end position="756"/>
    </location>
</feature>
<keyword evidence="2 3" id="KW-0175">Coiled coil</keyword>
<feature type="compositionally biased region" description="Acidic residues" evidence="4">
    <location>
        <begin position="608"/>
        <end position="622"/>
    </location>
</feature>
<sequence length="779" mass="91287">MSSSGEEEEVGPSVDSNDPEERIAARRLRIQRRHELARRAAMGEDPSAKKAVKEEISKSRIQIEQSRQRLTKLLQDGTELVTNIRVAGDMREGARRIEEEEARRQRKDKLEAENKGGTERFEEISKKWESALQKEIPQDLHEMLKQQQQRCNAMIDEKNKLISEFQQELKGKDEQYVKDLKKQAEEIDLMIERMEEQIKNLTKAYREELNQIEKAFVTERTELLELQRKKWDHMMQQRRDKELEYMKAREKRVEDYEQQLQHLRVQDAEEYNSVKIKLETDVQLLEQQIQLMRATFQLNQEKLEYNFQVLKKRDEENTITKSQQKRKITRLQDVMNTLRIKLAKQEKQFRDENSQLTEDYKRITEQFMELQKKSRHFITTDNKKFTDIWIMNEAEAKELVEKVCEQDRTVTEHQLGLRWDQPDLEFMDNVGPILSEQTKRQQVSATQVVQEVMSQTGGVSDQPVADPVDRPYRPEPGEEEEGSEYHHGSMLKDPATKSEQGETVKSTITQKFSAHTIKKILELLCDESGFLVENKLVKLLAPLEQDEQSLMKLDAIFAALGVETEDDIYRLSNFFTKFRQATERAQSGQGSRKQSVEEVERQDGEPEKEGEEGTQTDEMAEDAEVAEELQKVMEDGEEVVTPRSVKSEVTELIHPNDVYKALRVFVEEQWQPTKEKSKQPQFKIANTEDRDDADDAAYWKKYCSILPEKTERMWDALLDGLEMYSDCLQSRAKLITETDGLRQQNAELRMLLHQYVNSKVNAELEIPPTRVLNLEFQQA</sequence>
<dbReference type="FunCoup" id="A0A1S3J526">
    <property type="interactions" value="35"/>
</dbReference>
<dbReference type="GO" id="GO:0005858">
    <property type="term" value="C:axonemal dynein complex"/>
    <property type="evidence" value="ECO:0007669"/>
    <property type="project" value="InterPro"/>
</dbReference>
<evidence type="ECO:0000313" key="7">
    <source>
        <dbReference type="Proteomes" id="UP000085678"/>
    </source>
</evidence>
<dbReference type="Pfam" id="PF14772">
    <property type="entry name" value="NYD-SP28"/>
    <property type="match status" value="1"/>
</dbReference>